<keyword evidence="2" id="KW-1185">Reference proteome</keyword>
<evidence type="ECO:0000313" key="2">
    <source>
        <dbReference type="Proteomes" id="UP000827379"/>
    </source>
</evidence>
<dbReference type="Proteomes" id="UP000827379">
    <property type="component" value="Segment"/>
</dbReference>
<evidence type="ECO:0000313" key="1">
    <source>
        <dbReference type="EMBL" id="UGO52005.1"/>
    </source>
</evidence>
<accession>A0AC61TP19</accession>
<dbReference type="EMBL" id="OL539442">
    <property type="protein sequence ID" value="UGO52005.1"/>
    <property type="molecule type" value="Genomic_DNA"/>
</dbReference>
<name>A0AC61TP19_9CAUD</name>
<reference evidence="1" key="1">
    <citation type="submission" date="2021-10" db="EMBL/GenBank/DDBJ databases">
        <authorList>
            <person name="Ayers H.X."/>
            <person name="Arens D.A."/>
            <person name="Thompson D.W."/>
            <person name="Stewart J."/>
            <person name="Casjens S.R."/>
            <person name="Grose J.H."/>
        </authorList>
    </citation>
    <scope>NUCLEOTIDE SEQUENCE</scope>
</reference>
<protein>
    <submittedName>
        <fullName evidence="1">Uncharacterized protein</fullName>
    </submittedName>
</protein>
<organism evidence="1 2">
    <name type="scientific">Serratia phage vB_SmaS_Ulliraptor</name>
    <dbReference type="NCBI Taxonomy" id="2902694"/>
    <lineage>
        <taxon>Viruses</taxon>
        <taxon>Duplodnaviria</taxon>
        <taxon>Heunggongvirae</taxon>
        <taxon>Uroviricota</taxon>
        <taxon>Caudoviricetes</taxon>
        <taxon>Bonzeevirus</taxon>
        <taxon>Bonzeevirus ulliraptor</taxon>
    </lineage>
</organism>
<sequence length="133" mass="15154">MQWASWTPARVTSSWTSQGSIMGFKSVFPSNSQQKRRGVIGMTVWSNGQCRIDKKITGDLPGVYIEIDAPARRVRVRADKQGDRKLSSINRVHLPKVPCLELCGDERKVVIELEPDKFADKEGKLVTWYWGKY</sequence>
<gene>
    <name evidence="1" type="ORF">ULLIRAPTOR_13</name>
</gene>
<proteinExistence type="predicted"/>